<name>A0A7J2S2F6_9EURY</name>
<protein>
    <submittedName>
        <fullName evidence="1">Uncharacterized protein</fullName>
    </submittedName>
</protein>
<sequence>MGVSELQKRELKRSAKLVEIPEAKDIYRFLSIIMDSVRKKFVCLHLLLAGVVASPGLTQRKGYRREL</sequence>
<gene>
    <name evidence="1" type="ORF">ENI32_07210</name>
</gene>
<dbReference type="AlphaFoldDB" id="A0A7J2S2F6"/>
<organism evidence="1">
    <name type="scientific">Candidatus Syntropharchaeum butanivorans</name>
    <dbReference type="NCBI Taxonomy" id="1839936"/>
    <lineage>
        <taxon>Archaea</taxon>
        <taxon>Methanobacteriati</taxon>
        <taxon>Methanobacteriota</taxon>
        <taxon>Stenosarchaea group</taxon>
        <taxon>Methanomicrobia</taxon>
        <taxon>Methanosarcinales</taxon>
        <taxon>ANME-2 cluster</taxon>
        <taxon>Candidatus Syntropharchaeum</taxon>
    </lineage>
</organism>
<proteinExistence type="predicted"/>
<evidence type="ECO:0000313" key="1">
    <source>
        <dbReference type="EMBL" id="HEC57646.1"/>
    </source>
</evidence>
<dbReference type="EMBL" id="DRIE01000119">
    <property type="protein sequence ID" value="HEC57646.1"/>
    <property type="molecule type" value="Genomic_DNA"/>
</dbReference>
<accession>A0A7J2S2F6</accession>
<dbReference type="Proteomes" id="UP000885936">
    <property type="component" value="Unassembled WGS sequence"/>
</dbReference>
<comment type="caution">
    <text evidence="1">The sequence shown here is derived from an EMBL/GenBank/DDBJ whole genome shotgun (WGS) entry which is preliminary data.</text>
</comment>
<reference evidence="1" key="1">
    <citation type="journal article" date="2020" name="mSystems">
        <title>Genome- and Community-Level Interaction Insights into Carbon Utilization and Element Cycling Functions of Hydrothermarchaeota in Hydrothermal Sediment.</title>
        <authorList>
            <person name="Zhou Z."/>
            <person name="Liu Y."/>
            <person name="Xu W."/>
            <person name="Pan J."/>
            <person name="Luo Z.H."/>
            <person name="Li M."/>
        </authorList>
    </citation>
    <scope>NUCLEOTIDE SEQUENCE [LARGE SCALE GENOMIC DNA]</scope>
    <source>
        <strain evidence="1">HyVt-386</strain>
    </source>
</reference>